<organism evidence="6 7">
    <name type="scientific">Arenimonas fontis</name>
    <dbReference type="NCBI Taxonomy" id="2608255"/>
    <lineage>
        <taxon>Bacteria</taxon>
        <taxon>Pseudomonadati</taxon>
        <taxon>Pseudomonadota</taxon>
        <taxon>Gammaproteobacteria</taxon>
        <taxon>Lysobacterales</taxon>
        <taxon>Lysobacteraceae</taxon>
        <taxon>Arenimonas</taxon>
    </lineage>
</organism>
<evidence type="ECO:0000256" key="4">
    <source>
        <dbReference type="ARBA" id="ARBA00023163"/>
    </source>
</evidence>
<dbReference type="InterPro" id="IPR058163">
    <property type="entry name" value="LysR-type_TF_proteobact-type"/>
</dbReference>
<dbReference type="InterPro" id="IPR036390">
    <property type="entry name" value="WH_DNA-bd_sf"/>
</dbReference>
<dbReference type="Pfam" id="PF03466">
    <property type="entry name" value="LysR_substrate"/>
    <property type="match status" value="1"/>
</dbReference>
<comment type="similarity">
    <text evidence="1">Belongs to the LysR transcriptional regulatory family.</text>
</comment>
<dbReference type="PROSITE" id="PS50931">
    <property type="entry name" value="HTH_LYSR"/>
    <property type="match status" value="1"/>
</dbReference>
<reference evidence="6 7" key="1">
    <citation type="submission" date="2019-09" db="EMBL/GenBank/DDBJ databases">
        <title>Arenimonas chukotkensis sp. nov., a bacterium isolated from Chukotka hot spring, Arctic region, Russia.</title>
        <authorList>
            <person name="Zayulina K.S."/>
            <person name="Prokofeva M.I."/>
            <person name="Elcheninov A.G."/>
            <person name="Novikov A."/>
            <person name="Kochetkova T.V."/>
            <person name="Kublanov I.V."/>
        </authorList>
    </citation>
    <scope>NUCLEOTIDE SEQUENCE [LARGE SCALE GENOMIC DNA]</scope>
    <source>
        <strain evidence="6 7">3729k</strain>
    </source>
</reference>
<keyword evidence="7" id="KW-1185">Reference proteome</keyword>
<dbReference type="InterPro" id="IPR000847">
    <property type="entry name" value="LysR_HTH_N"/>
</dbReference>
<dbReference type="EMBL" id="VUOD01000007">
    <property type="protein sequence ID" value="KAA2284320.1"/>
    <property type="molecule type" value="Genomic_DNA"/>
</dbReference>
<dbReference type="PANTHER" id="PTHR30537:SF3">
    <property type="entry name" value="TRANSCRIPTIONAL REGULATORY PROTEIN"/>
    <property type="match status" value="1"/>
</dbReference>
<dbReference type="InterPro" id="IPR036388">
    <property type="entry name" value="WH-like_DNA-bd_sf"/>
</dbReference>
<dbReference type="AlphaFoldDB" id="A0A5B2ZAJ3"/>
<sequence length="299" mass="32756">MARHADWSDLQFFLAVCERGSVGAAAQLLGVNHSTVLRRIASLENSLSVRLFERRPGGYVPTSRGQELAAALAGLAEQVEGARRRVTGGDLQLAGSLRLTAPDTLLHTLLLPGLAAFRARHPALQLELVINNHFLNLGRREADVAVRGSNRPPENLVGRRVGRVQTALYASSAYLATLGPSADETDYRWVGHVESLAHLESARWIARHVPPDRVALRVDGLLSLARAVAEGFGVGWLLCPVAESLPGLVRLRPPPPEFDTQVWVLTHPDLRRNARVRALTDHLYQSLSADPRLRHDDRG</sequence>
<dbReference type="SUPFAM" id="SSF53850">
    <property type="entry name" value="Periplasmic binding protein-like II"/>
    <property type="match status" value="1"/>
</dbReference>
<evidence type="ECO:0000259" key="5">
    <source>
        <dbReference type="PROSITE" id="PS50931"/>
    </source>
</evidence>
<dbReference type="SUPFAM" id="SSF46785">
    <property type="entry name" value="Winged helix' DNA-binding domain"/>
    <property type="match status" value="1"/>
</dbReference>
<keyword evidence="3" id="KW-0238">DNA-binding</keyword>
<comment type="caution">
    <text evidence="6">The sequence shown here is derived from an EMBL/GenBank/DDBJ whole genome shotgun (WGS) entry which is preliminary data.</text>
</comment>
<dbReference type="RefSeq" id="WP_149861011.1">
    <property type="nucleotide sequence ID" value="NZ_VUOD01000007.1"/>
</dbReference>
<evidence type="ECO:0000313" key="7">
    <source>
        <dbReference type="Proteomes" id="UP000322165"/>
    </source>
</evidence>
<dbReference type="Gene3D" id="3.40.190.290">
    <property type="match status" value="1"/>
</dbReference>
<dbReference type="GO" id="GO:0003700">
    <property type="term" value="F:DNA-binding transcription factor activity"/>
    <property type="evidence" value="ECO:0007669"/>
    <property type="project" value="InterPro"/>
</dbReference>
<evidence type="ECO:0000256" key="2">
    <source>
        <dbReference type="ARBA" id="ARBA00023015"/>
    </source>
</evidence>
<evidence type="ECO:0000313" key="6">
    <source>
        <dbReference type="EMBL" id="KAA2284320.1"/>
    </source>
</evidence>
<dbReference type="InterPro" id="IPR005119">
    <property type="entry name" value="LysR_subst-bd"/>
</dbReference>
<evidence type="ECO:0000256" key="1">
    <source>
        <dbReference type="ARBA" id="ARBA00009437"/>
    </source>
</evidence>
<dbReference type="GO" id="GO:0006351">
    <property type="term" value="P:DNA-templated transcription"/>
    <property type="evidence" value="ECO:0007669"/>
    <property type="project" value="TreeGrafter"/>
</dbReference>
<feature type="domain" description="HTH lysR-type" evidence="5">
    <location>
        <begin position="1"/>
        <end position="62"/>
    </location>
</feature>
<name>A0A5B2ZAJ3_9GAMM</name>
<keyword evidence="4" id="KW-0804">Transcription</keyword>
<proteinExistence type="inferred from homology"/>
<dbReference type="GO" id="GO:0043565">
    <property type="term" value="F:sequence-specific DNA binding"/>
    <property type="evidence" value="ECO:0007669"/>
    <property type="project" value="TreeGrafter"/>
</dbReference>
<dbReference type="Proteomes" id="UP000322165">
    <property type="component" value="Unassembled WGS sequence"/>
</dbReference>
<gene>
    <name evidence="6" type="ORF">F0415_09635</name>
</gene>
<dbReference type="PANTHER" id="PTHR30537">
    <property type="entry name" value="HTH-TYPE TRANSCRIPTIONAL REGULATOR"/>
    <property type="match status" value="1"/>
</dbReference>
<reference evidence="6 7" key="2">
    <citation type="submission" date="2019-09" db="EMBL/GenBank/DDBJ databases">
        <authorList>
            <person name="Mazur A."/>
        </authorList>
    </citation>
    <scope>NUCLEOTIDE SEQUENCE [LARGE SCALE GENOMIC DNA]</scope>
    <source>
        <strain evidence="6 7">3729k</strain>
    </source>
</reference>
<accession>A0A5B2ZAJ3</accession>
<dbReference type="Gene3D" id="1.10.10.10">
    <property type="entry name" value="Winged helix-like DNA-binding domain superfamily/Winged helix DNA-binding domain"/>
    <property type="match status" value="1"/>
</dbReference>
<keyword evidence="2" id="KW-0805">Transcription regulation</keyword>
<evidence type="ECO:0000256" key="3">
    <source>
        <dbReference type="ARBA" id="ARBA00023125"/>
    </source>
</evidence>
<dbReference type="Pfam" id="PF00126">
    <property type="entry name" value="HTH_1"/>
    <property type="match status" value="1"/>
</dbReference>
<protein>
    <submittedName>
        <fullName evidence="6">LysR family transcriptional regulator</fullName>
    </submittedName>
</protein>